<dbReference type="AlphaFoldDB" id="A0A852X179"/>
<organism evidence="1 2">
    <name type="scientific">Agromyces hippuratus</name>
    <dbReference type="NCBI Taxonomy" id="286438"/>
    <lineage>
        <taxon>Bacteria</taxon>
        <taxon>Bacillati</taxon>
        <taxon>Actinomycetota</taxon>
        <taxon>Actinomycetes</taxon>
        <taxon>Micrococcales</taxon>
        <taxon>Microbacteriaceae</taxon>
        <taxon>Agromyces</taxon>
    </lineage>
</organism>
<reference evidence="1 2" key="1">
    <citation type="submission" date="2020-07" db="EMBL/GenBank/DDBJ databases">
        <title>Sequencing the genomes of 1000 actinobacteria strains.</title>
        <authorList>
            <person name="Klenk H.-P."/>
        </authorList>
    </citation>
    <scope>NUCLEOTIDE SEQUENCE [LARGE SCALE GENOMIC DNA]</scope>
    <source>
        <strain evidence="1 2">DSM 8598</strain>
    </source>
</reference>
<dbReference type="Proteomes" id="UP000549066">
    <property type="component" value="Unassembled WGS sequence"/>
</dbReference>
<proteinExistence type="predicted"/>
<gene>
    <name evidence="1" type="ORF">BJY17_000648</name>
</gene>
<name>A0A852X179_9MICO</name>
<keyword evidence="2" id="KW-1185">Reference proteome</keyword>
<evidence type="ECO:0000313" key="2">
    <source>
        <dbReference type="Proteomes" id="UP000549066"/>
    </source>
</evidence>
<dbReference type="RefSeq" id="WP_179550112.1">
    <property type="nucleotide sequence ID" value="NZ_JACCFI010000001.1"/>
</dbReference>
<evidence type="ECO:0000313" key="1">
    <source>
        <dbReference type="EMBL" id="NYG19901.1"/>
    </source>
</evidence>
<protein>
    <submittedName>
        <fullName evidence="1">Uncharacterized protein</fullName>
    </submittedName>
</protein>
<accession>A0A852X179</accession>
<dbReference type="EMBL" id="JACCFI010000001">
    <property type="protein sequence ID" value="NYG19901.1"/>
    <property type="molecule type" value="Genomic_DNA"/>
</dbReference>
<dbReference type="PROSITE" id="PS51257">
    <property type="entry name" value="PROKAR_LIPOPROTEIN"/>
    <property type="match status" value="1"/>
</dbReference>
<sequence>MRLSARSVIVGIGTTVLALTLVGCTSLPGPAATVSTAPPRNAVTPTPEASTAPVAELAGCDTALDDAGNADLAATNLTPVDFAFQNWDYPLLADFAADGVVCKWAGGGDVFVVIGQLAMDEANWETTQAELEAAGYQQDNAGGVDGFTNGPDGEDESYPSRGFAWRDGILYYASYPGILEFIPAFQI</sequence>
<comment type="caution">
    <text evidence="1">The sequence shown here is derived from an EMBL/GenBank/DDBJ whole genome shotgun (WGS) entry which is preliminary data.</text>
</comment>